<dbReference type="PANTHER" id="PTHR21340:SF0">
    <property type="entry name" value="BIS(5'-NUCLEOSYL)-TETRAPHOSPHATASE [ASYMMETRICAL]"/>
    <property type="match status" value="1"/>
</dbReference>
<keyword evidence="1" id="KW-0378">Hydrolase</keyword>
<protein>
    <submittedName>
        <fullName evidence="5">Dihydroneopterin triphosphate pyrophosphatase</fullName>
    </submittedName>
</protein>
<dbReference type="GO" id="GO:0046872">
    <property type="term" value="F:metal ion binding"/>
    <property type="evidence" value="ECO:0007669"/>
    <property type="project" value="UniProtKB-KW"/>
</dbReference>
<feature type="binding site" evidence="2">
    <location>
        <position position="37"/>
    </location>
    <ligand>
        <name>substrate</name>
    </ligand>
</feature>
<feature type="binding site" evidence="2">
    <location>
        <position position="4"/>
    </location>
    <ligand>
        <name>substrate</name>
    </ligand>
</feature>
<evidence type="ECO:0000313" key="5">
    <source>
        <dbReference type="EMBL" id="TVZ71654.1"/>
    </source>
</evidence>
<gene>
    <name evidence="5" type="ORF">FHU10_4294</name>
</gene>
<comment type="caution">
    <text evidence="5">The sequence shown here is derived from an EMBL/GenBank/DDBJ whole genome shotgun (WGS) entry which is preliminary data.</text>
</comment>
<dbReference type="GO" id="GO:0004081">
    <property type="term" value="F:bis(5'-nucleosyl)-tetraphosphatase (asymmetrical) activity"/>
    <property type="evidence" value="ECO:0007669"/>
    <property type="project" value="TreeGrafter"/>
</dbReference>
<dbReference type="GO" id="GO:0046656">
    <property type="term" value="P:folic acid biosynthetic process"/>
    <property type="evidence" value="ECO:0007669"/>
    <property type="project" value="InterPro"/>
</dbReference>
<comment type="cofactor">
    <cofactor evidence="3">
        <name>Mg(2+)</name>
        <dbReference type="ChEBI" id="CHEBI:18420"/>
    </cofactor>
    <text evidence="3">Binds 1 Mg(2+) ion per subunit.</text>
</comment>
<dbReference type="EMBL" id="VISQ01000001">
    <property type="protein sequence ID" value="TVZ71654.1"/>
    <property type="molecule type" value="Genomic_DNA"/>
</dbReference>
<reference evidence="5" key="2">
    <citation type="submission" date="2019-08" db="EMBL/GenBank/DDBJ databases">
        <title>Investigation of anaerobic lignin degradation for improved lignocellulosic biofuels.</title>
        <authorList>
            <person name="Deangelis K.PhD."/>
        </authorList>
    </citation>
    <scope>NUCLEOTIDE SEQUENCE [LARGE SCALE GENOMIC DNA]</scope>
    <source>
        <strain evidence="5">128R</strain>
    </source>
</reference>
<dbReference type="CDD" id="cd04664">
    <property type="entry name" value="NUDIX_DHNTPase_like"/>
    <property type="match status" value="1"/>
</dbReference>
<keyword evidence="3" id="KW-0479">Metal-binding</keyword>
<dbReference type="OrthoDB" id="7066556at2"/>
<proteinExistence type="predicted"/>
<reference evidence="5" key="1">
    <citation type="submission" date="2019-06" db="EMBL/GenBank/DDBJ databases">
        <authorList>
            <person name="Deangelis K."/>
            <person name="Huntemann M."/>
            <person name="Clum A."/>
            <person name="Pillay M."/>
            <person name="Palaniappan K."/>
            <person name="Varghese N."/>
            <person name="Mikhailova N."/>
            <person name="Stamatis D."/>
            <person name="Reddy T."/>
            <person name="Daum C."/>
            <person name="Shapiro N."/>
            <person name="Ivanova N."/>
            <person name="Kyrpides N."/>
            <person name="Woyke T."/>
        </authorList>
    </citation>
    <scope>NUCLEOTIDE SEQUENCE [LARGE SCALE GENOMIC DNA]</scope>
    <source>
        <strain evidence="5">128R</strain>
    </source>
</reference>
<evidence type="ECO:0000256" key="1">
    <source>
        <dbReference type="ARBA" id="ARBA00022801"/>
    </source>
</evidence>
<dbReference type="InterPro" id="IPR020084">
    <property type="entry name" value="NUDIX_hydrolase_CS"/>
</dbReference>
<feature type="binding site" evidence="2">
    <location>
        <position position="26"/>
    </location>
    <ligand>
        <name>substrate</name>
    </ligand>
</feature>
<dbReference type="GO" id="GO:0006167">
    <property type="term" value="P:AMP biosynthetic process"/>
    <property type="evidence" value="ECO:0007669"/>
    <property type="project" value="TreeGrafter"/>
</dbReference>
<dbReference type="AlphaFoldDB" id="A0A542BQP5"/>
<name>A0A542BQP5_SERFO</name>
<dbReference type="PANTHER" id="PTHR21340">
    <property type="entry name" value="DIADENOSINE 5,5-P1,P4-TETRAPHOSPHATE PYROPHOSPHOHYDROLASE MUTT"/>
    <property type="match status" value="1"/>
</dbReference>
<dbReference type="InterPro" id="IPR051325">
    <property type="entry name" value="Nudix_hydrolase_domain"/>
</dbReference>
<dbReference type="NCBIfam" id="NF006961">
    <property type="entry name" value="PRK09438.1"/>
    <property type="match status" value="1"/>
</dbReference>
<feature type="domain" description="Nudix hydrolase" evidence="4">
    <location>
        <begin position="2"/>
        <end position="143"/>
    </location>
</feature>
<dbReference type="InterPro" id="IPR015797">
    <property type="entry name" value="NUDIX_hydrolase-like_dom_sf"/>
</dbReference>
<dbReference type="Gene3D" id="3.90.79.10">
    <property type="entry name" value="Nucleoside Triphosphate Pyrophosphohydrolase"/>
    <property type="match status" value="1"/>
</dbReference>
<dbReference type="GO" id="GO:0019177">
    <property type="term" value="F:dihydroneopterin triphosphate pyrophosphohydrolase activity"/>
    <property type="evidence" value="ECO:0007669"/>
    <property type="project" value="InterPro"/>
</dbReference>
<dbReference type="GO" id="GO:0008828">
    <property type="term" value="F:dATP diphosphatase activity"/>
    <property type="evidence" value="ECO:0007669"/>
    <property type="project" value="InterPro"/>
</dbReference>
<dbReference type="GO" id="GO:0006754">
    <property type="term" value="P:ATP biosynthetic process"/>
    <property type="evidence" value="ECO:0007669"/>
    <property type="project" value="TreeGrafter"/>
</dbReference>
<dbReference type="SUPFAM" id="SSF55811">
    <property type="entry name" value="Nudix"/>
    <property type="match status" value="1"/>
</dbReference>
<dbReference type="PRINTS" id="PR01404">
    <property type="entry name" value="NPPPHYDRLASE"/>
</dbReference>
<sequence length="149" mass="17404">MRYKRPESILVVIYAQSSGRVLMLQRRDDTEFWQSVTGSLEDAESPPHAAQREVMEEIGIDIAAEKLPLFDCQRCVEFELFVHLRHRYAPGTTRNKEHWFCLALPEERDPVLTEHHAYQWLEAAEAVKLTKSWSNQQAIEEFVIHSIPK</sequence>
<feature type="binding site" evidence="3">
    <location>
        <position position="57"/>
    </location>
    <ligand>
        <name>Mg(2+)</name>
        <dbReference type="ChEBI" id="CHEBI:18420"/>
    </ligand>
</feature>
<evidence type="ECO:0000259" key="4">
    <source>
        <dbReference type="PROSITE" id="PS51462"/>
    </source>
</evidence>
<dbReference type="PROSITE" id="PS51462">
    <property type="entry name" value="NUDIX"/>
    <property type="match status" value="1"/>
</dbReference>
<evidence type="ECO:0000256" key="2">
    <source>
        <dbReference type="PIRSR" id="PIRSR603564-1"/>
    </source>
</evidence>
<dbReference type="Pfam" id="PF00293">
    <property type="entry name" value="NUDIX"/>
    <property type="match status" value="1"/>
</dbReference>
<accession>A0A542BQP5</accession>
<feature type="binding site" evidence="2">
    <location>
        <begin position="78"/>
        <end position="81"/>
    </location>
    <ligand>
        <name>substrate</name>
    </ligand>
</feature>
<dbReference type="InterPro" id="IPR003564">
    <property type="entry name" value="DHNTPase"/>
</dbReference>
<feature type="binding site" evidence="2">
    <location>
        <position position="132"/>
    </location>
    <ligand>
        <name>substrate</name>
    </ligand>
</feature>
<organism evidence="5">
    <name type="scientific">Serratia fonticola</name>
    <dbReference type="NCBI Taxonomy" id="47917"/>
    <lineage>
        <taxon>Bacteria</taxon>
        <taxon>Pseudomonadati</taxon>
        <taxon>Pseudomonadota</taxon>
        <taxon>Gammaproteobacteria</taxon>
        <taxon>Enterobacterales</taxon>
        <taxon>Yersiniaceae</taxon>
        <taxon>Serratia</taxon>
    </lineage>
</organism>
<evidence type="ECO:0000256" key="3">
    <source>
        <dbReference type="PIRSR" id="PIRSR603564-2"/>
    </source>
</evidence>
<dbReference type="PROSITE" id="PS00893">
    <property type="entry name" value="NUDIX_BOX"/>
    <property type="match status" value="1"/>
</dbReference>
<keyword evidence="3" id="KW-0460">Magnesium</keyword>
<dbReference type="InterPro" id="IPR000086">
    <property type="entry name" value="NUDIX_hydrolase_dom"/>
</dbReference>
<feature type="binding site" evidence="3">
    <location>
        <position position="53"/>
    </location>
    <ligand>
        <name>Mg(2+)</name>
        <dbReference type="ChEBI" id="CHEBI:18420"/>
    </ligand>
</feature>
<feature type="binding site" evidence="3">
    <location>
        <position position="114"/>
    </location>
    <ligand>
        <name>Mg(2+)</name>
        <dbReference type="ChEBI" id="CHEBI:18420"/>
    </ligand>
</feature>